<organism evidence="1 2">
    <name type="scientific">Rhizobium giardinii</name>
    <dbReference type="NCBI Taxonomy" id="56731"/>
    <lineage>
        <taxon>Bacteria</taxon>
        <taxon>Pseudomonadati</taxon>
        <taxon>Pseudomonadota</taxon>
        <taxon>Alphaproteobacteria</taxon>
        <taxon>Hyphomicrobiales</taxon>
        <taxon>Rhizobiaceae</taxon>
        <taxon>Rhizobium/Agrobacterium group</taxon>
        <taxon>Rhizobium</taxon>
    </lineage>
</organism>
<proteinExistence type="predicted"/>
<dbReference type="RefSeq" id="WP_018328761.1">
    <property type="nucleotide sequence ID" value="NZ_JACHBK010000006.1"/>
</dbReference>
<dbReference type="Proteomes" id="UP000585507">
    <property type="component" value="Unassembled WGS sequence"/>
</dbReference>
<evidence type="ECO:0000313" key="2">
    <source>
        <dbReference type="Proteomes" id="UP000585507"/>
    </source>
</evidence>
<accession>A0A7W8UE68</accession>
<dbReference type="AlphaFoldDB" id="A0A7W8UE68"/>
<dbReference type="EMBL" id="JACHBK010000006">
    <property type="protein sequence ID" value="MBB5536475.1"/>
    <property type="molecule type" value="Genomic_DNA"/>
</dbReference>
<name>A0A7W8UE68_9HYPH</name>
<gene>
    <name evidence="1" type="ORF">GGD55_003182</name>
</gene>
<comment type="caution">
    <text evidence="1">The sequence shown here is derived from an EMBL/GenBank/DDBJ whole genome shotgun (WGS) entry which is preliminary data.</text>
</comment>
<sequence length="209" mass="22164">MPRAIRHSDKDALTDAAIRRAALAGAGNGTGWLTEIDTNLLRRMDATPRLQSRLFHMRAGTGGDPARLPVEVGHLMTLAPQMQREAALSTGLTYHISAAGPALSKEGITALAMIFGRNVLTFALSHIHLSPPASALLGFEDKTVQQLVEADGWAILSLWAAEGGLAPVWLRDWQDKQEDGSISLNRSAAITIGAAVATVLVEASEGAEL</sequence>
<reference evidence="1 2" key="1">
    <citation type="submission" date="2020-08" db="EMBL/GenBank/DDBJ databases">
        <title>Genomic Encyclopedia of Type Strains, Phase IV (KMG-V): Genome sequencing to study the core and pangenomes of soil and plant-associated prokaryotes.</title>
        <authorList>
            <person name="Whitman W."/>
        </authorList>
    </citation>
    <scope>NUCLEOTIDE SEQUENCE [LARGE SCALE GENOMIC DNA]</scope>
    <source>
        <strain evidence="1 2">SEMIA 4084</strain>
    </source>
</reference>
<evidence type="ECO:0000313" key="1">
    <source>
        <dbReference type="EMBL" id="MBB5536475.1"/>
    </source>
</evidence>
<keyword evidence="2" id="KW-1185">Reference proteome</keyword>
<protein>
    <submittedName>
        <fullName evidence="1">Uncharacterized protein</fullName>
    </submittedName>
</protein>